<feature type="domain" description="Peptidoglycan binding-like" evidence="2">
    <location>
        <begin position="286"/>
        <end position="341"/>
    </location>
</feature>
<dbReference type="SUPFAM" id="SSF47090">
    <property type="entry name" value="PGBD-like"/>
    <property type="match status" value="3"/>
</dbReference>
<feature type="coiled-coil region" evidence="1">
    <location>
        <begin position="84"/>
        <end position="117"/>
    </location>
</feature>
<dbReference type="InterPro" id="IPR002477">
    <property type="entry name" value="Peptidoglycan-bd-like"/>
</dbReference>
<evidence type="ECO:0000259" key="2">
    <source>
        <dbReference type="Pfam" id="PF01471"/>
    </source>
</evidence>
<evidence type="ECO:0000313" key="4">
    <source>
        <dbReference type="Proteomes" id="UP000640509"/>
    </source>
</evidence>
<organism evidence="3 4">
    <name type="scientific">Paracoccus acridae</name>
    <dbReference type="NCBI Taxonomy" id="1795310"/>
    <lineage>
        <taxon>Bacteria</taxon>
        <taxon>Pseudomonadati</taxon>
        <taxon>Pseudomonadota</taxon>
        <taxon>Alphaproteobacteria</taxon>
        <taxon>Rhodobacterales</taxon>
        <taxon>Paracoccaceae</taxon>
        <taxon>Paracoccus</taxon>
    </lineage>
</organism>
<accession>A0ABQ1VK40</accession>
<gene>
    <name evidence="3" type="ORF">GCM10011402_29100</name>
</gene>
<reference evidence="4" key="1">
    <citation type="journal article" date="2019" name="Int. J. Syst. Evol. Microbiol.">
        <title>The Global Catalogue of Microorganisms (GCM) 10K type strain sequencing project: providing services to taxonomists for standard genome sequencing and annotation.</title>
        <authorList>
            <consortium name="The Broad Institute Genomics Platform"/>
            <consortium name="The Broad Institute Genome Sequencing Center for Infectious Disease"/>
            <person name="Wu L."/>
            <person name="Ma J."/>
        </authorList>
    </citation>
    <scope>NUCLEOTIDE SEQUENCE [LARGE SCALE GENOMIC DNA]</scope>
    <source>
        <strain evidence="4">CGMCC 1.15419</strain>
    </source>
</reference>
<comment type="caution">
    <text evidence="3">The sequence shown here is derived from an EMBL/GenBank/DDBJ whole genome shotgun (WGS) entry which is preliminary data.</text>
</comment>
<name>A0ABQ1VK40_9RHOB</name>
<dbReference type="InterPro" id="IPR036365">
    <property type="entry name" value="PGBD-like_sf"/>
</dbReference>
<evidence type="ECO:0000313" key="3">
    <source>
        <dbReference type="EMBL" id="GGF74612.1"/>
    </source>
</evidence>
<proteinExistence type="predicted"/>
<protein>
    <recommendedName>
        <fullName evidence="2">Peptidoglycan binding-like domain-containing protein</fullName>
    </recommendedName>
</protein>
<dbReference type="Gene3D" id="1.10.101.10">
    <property type="entry name" value="PGBD-like superfamily/PGBD"/>
    <property type="match status" value="3"/>
</dbReference>
<dbReference type="Pfam" id="PF01471">
    <property type="entry name" value="PG_binding_1"/>
    <property type="match status" value="3"/>
</dbReference>
<keyword evidence="4" id="KW-1185">Reference proteome</keyword>
<dbReference type="Proteomes" id="UP000640509">
    <property type="component" value="Unassembled WGS sequence"/>
</dbReference>
<keyword evidence="1" id="KW-0175">Coiled coil</keyword>
<evidence type="ECO:0000256" key="1">
    <source>
        <dbReference type="SAM" id="Coils"/>
    </source>
</evidence>
<feature type="domain" description="Peptidoglycan binding-like" evidence="2">
    <location>
        <begin position="115"/>
        <end position="170"/>
    </location>
</feature>
<dbReference type="InterPro" id="IPR036366">
    <property type="entry name" value="PGBDSf"/>
</dbReference>
<feature type="domain" description="Peptidoglycan binding-like" evidence="2">
    <location>
        <begin position="203"/>
        <end position="258"/>
    </location>
</feature>
<dbReference type="EMBL" id="BMIV01000011">
    <property type="protein sequence ID" value="GGF74612.1"/>
    <property type="molecule type" value="Genomic_DNA"/>
</dbReference>
<sequence length="347" mass="37047">MLQREGEIVRGFCFPLVTASMVSIAAPSVHADQNLGEVIGTIARTVLEQQQAAHEQALWAGVVENGSAAAYRQYLDAYPQGPNAKSAREQLAKLEAAAAATNRAAQAEAALALTQADRVAIQRRLDALGFYKTSIDGVFGAGTRRSIAAWQESRKLPSTGYLNAEQLRLLLGRAGSTPAPAPPVVDNPVTSAAQAELNLGLTRPQRVQIQRDLIALGYDTNGADGLFGAGTREAIRAWQRNTGQRATGYVTAAQVGALRSDAEARGSEALGGRAAAIDEDLLGLTRSERTQIQQRLIGLGYLKGQADGVFGASTRNAISRWQGDNGLDESGYLTAEQVRRLREQVRR</sequence>
<dbReference type="RefSeq" id="WP_188715889.1">
    <property type="nucleotide sequence ID" value="NZ_BMIV01000011.1"/>
</dbReference>